<evidence type="ECO:0000313" key="9">
    <source>
        <dbReference type="EMBL" id="AIA55613.1"/>
    </source>
</evidence>
<keyword evidence="7 8" id="KW-0472">Membrane</keyword>
<feature type="transmembrane region" description="Helical" evidence="8">
    <location>
        <begin position="220"/>
        <end position="238"/>
    </location>
</feature>
<feature type="transmembrane region" description="Helical" evidence="8">
    <location>
        <begin position="148"/>
        <end position="168"/>
    </location>
</feature>
<feature type="transmembrane region" description="Helical" evidence="8">
    <location>
        <begin position="250"/>
        <end position="273"/>
    </location>
</feature>
<dbReference type="Gene3D" id="1.50.10.150">
    <property type="entry name" value="Voltage-dependent anion channel"/>
    <property type="match status" value="1"/>
</dbReference>
<feature type="transmembrane region" description="Helical" evidence="8">
    <location>
        <begin position="20"/>
        <end position="41"/>
    </location>
</feature>
<name>A0A059ZVY0_ACICK</name>
<proteinExistence type="inferred from homology"/>
<feature type="transmembrane region" description="Helical" evidence="8">
    <location>
        <begin position="323"/>
        <end position="342"/>
    </location>
</feature>
<organism evidence="9 10">
    <name type="scientific">Acidithiobacillus caldus (strain ATCC 51756 / DSM 8584 / KU)</name>
    <dbReference type="NCBI Taxonomy" id="637389"/>
    <lineage>
        <taxon>Bacteria</taxon>
        <taxon>Pseudomonadati</taxon>
        <taxon>Pseudomonadota</taxon>
        <taxon>Acidithiobacillia</taxon>
        <taxon>Acidithiobacillales</taxon>
        <taxon>Acidithiobacillaceae</taxon>
        <taxon>Acidithiobacillus</taxon>
    </lineage>
</organism>
<protein>
    <submittedName>
        <fullName evidence="9">C4-dicarboxylate transporter/malic acid transport protein</fullName>
    </submittedName>
</protein>
<evidence type="ECO:0000256" key="8">
    <source>
        <dbReference type="SAM" id="Phobius"/>
    </source>
</evidence>
<keyword evidence="5 8" id="KW-0812">Transmembrane</keyword>
<evidence type="ECO:0000256" key="1">
    <source>
        <dbReference type="ARBA" id="ARBA00004651"/>
    </source>
</evidence>
<feature type="transmembrane region" description="Helical" evidence="8">
    <location>
        <begin position="115"/>
        <end position="136"/>
    </location>
</feature>
<comment type="similarity">
    <text evidence="2">Belongs to the tellurite-resistance/dicarboxylate transporter (TDT) family.</text>
</comment>
<dbReference type="RefSeq" id="WP_014003116.1">
    <property type="nucleotide sequence ID" value="NZ_CP005986.1"/>
</dbReference>
<sequence length="353" mass="40743">MSVYLKAFSFRLDLAAQDLAPAYFALVMATGVLSLTSNTFGFHLLARYLFILNIFFYSILWILTLWRFLYFSKRLWNDVLDYQRGPGFFSMVAASSVLGSQFISLDGFHSVAQGLWLFGVVLWLLLNYGIFTLYTIRVDKPKLEHGISGIWLLAVVAVQSLAVLALQLDSPWSALHRLEYNFIALSLWLWGGMLYIWIMVLIFYRYNFFRFYAEDLVPPYWINMGAMAISTLAGSLLIEHGGSASYLHSLLPFVRGFTVFYWAAGSWWIPLLIALEVWRHGHHGLPFRYDPQYWGMVFPLGMYSLATHDMAKSMTLPFLQPISSFFFILAWCAWIFVVISMLRRYSVSIASNW</sequence>
<dbReference type="eggNOG" id="COG1275">
    <property type="taxonomic scope" value="Bacteria"/>
</dbReference>
<dbReference type="HOGENOM" id="CLU_052472_0_0_6"/>
<comment type="subcellular location">
    <subcellularLocation>
        <location evidence="1">Cell membrane</location>
        <topology evidence="1">Multi-pass membrane protein</topology>
    </subcellularLocation>
</comment>
<dbReference type="Proteomes" id="UP000005522">
    <property type="component" value="Chromosome"/>
</dbReference>
<dbReference type="InterPro" id="IPR051629">
    <property type="entry name" value="Sulfite_efflux_TDT"/>
</dbReference>
<reference evidence="9 10" key="1">
    <citation type="journal article" date="2009" name="J. Bacteriol.">
        <title>Draft genome sequence of the extremely acidophilic bacterium Acidithiobacillus caldus ATCC 51756 reveals metabolic versatility in the genus Acidithiobacillus.</title>
        <authorList>
            <person name="Valdes J."/>
            <person name="Quatrini R."/>
            <person name="Hallberg K."/>
            <person name="Dopson M."/>
            <person name="Valenzuela P.D."/>
            <person name="Holmes D.S."/>
        </authorList>
    </citation>
    <scope>NUCLEOTIDE SEQUENCE [LARGE SCALE GENOMIC DNA]</scope>
    <source>
        <strain evidence="10">ATCC 51756 / DSM 8584 / KU</strain>
    </source>
</reference>
<keyword evidence="6 8" id="KW-1133">Transmembrane helix</keyword>
<dbReference type="InterPro" id="IPR038665">
    <property type="entry name" value="Voltage-dep_anion_channel_sf"/>
</dbReference>
<dbReference type="EMBL" id="CP005986">
    <property type="protein sequence ID" value="AIA55613.1"/>
    <property type="molecule type" value="Genomic_DNA"/>
</dbReference>
<evidence type="ECO:0000256" key="2">
    <source>
        <dbReference type="ARBA" id="ARBA00008566"/>
    </source>
</evidence>
<accession>A0A059ZVY0</accession>
<evidence type="ECO:0000256" key="7">
    <source>
        <dbReference type="ARBA" id="ARBA00023136"/>
    </source>
</evidence>
<evidence type="ECO:0000256" key="6">
    <source>
        <dbReference type="ARBA" id="ARBA00022989"/>
    </source>
</evidence>
<dbReference type="GeneID" id="92931856"/>
<feature type="transmembrane region" description="Helical" evidence="8">
    <location>
        <begin position="180"/>
        <end position="204"/>
    </location>
</feature>
<evidence type="ECO:0000256" key="3">
    <source>
        <dbReference type="ARBA" id="ARBA00022448"/>
    </source>
</evidence>
<dbReference type="PANTHER" id="PTHR31686">
    <property type="match status" value="1"/>
</dbReference>
<keyword evidence="4" id="KW-1003">Cell membrane</keyword>
<evidence type="ECO:0000313" key="10">
    <source>
        <dbReference type="Proteomes" id="UP000005522"/>
    </source>
</evidence>
<dbReference type="Pfam" id="PF03595">
    <property type="entry name" value="SLAC1"/>
    <property type="match status" value="1"/>
</dbReference>
<dbReference type="CDD" id="cd09319">
    <property type="entry name" value="TDT_like_1"/>
    <property type="match status" value="1"/>
</dbReference>
<keyword evidence="3" id="KW-0813">Transport</keyword>
<feature type="transmembrane region" description="Helical" evidence="8">
    <location>
        <begin position="48"/>
        <end position="68"/>
    </location>
</feature>
<dbReference type="KEGG" id="acz:Acaty_c1753"/>
<dbReference type="GO" id="GO:0005886">
    <property type="term" value="C:plasma membrane"/>
    <property type="evidence" value="ECO:0007669"/>
    <property type="project" value="UniProtKB-SubCell"/>
</dbReference>
<evidence type="ECO:0000256" key="4">
    <source>
        <dbReference type="ARBA" id="ARBA00022475"/>
    </source>
</evidence>
<dbReference type="GO" id="GO:0000319">
    <property type="term" value="F:sulfite transmembrane transporter activity"/>
    <property type="evidence" value="ECO:0007669"/>
    <property type="project" value="TreeGrafter"/>
</dbReference>
<dbReference type="InterPro" id="IPR004695">
    <property type="entry name" value="SLAC1/Mae1/Ssu1/TehA"/>
</dbReference>
<evidence type="ECO:0000256" key="5">
    <source>
        <dbReference type="ARBA" id="ARBA00022692"/>
    </source>
</evidence>
<gene>
    <name evidence="9" type="ORF">Acaty_c1753</name>
</gene>
<dbReference type="PANTHER" id="PTHR31686:SF1">
    <property type="entry name" value="SULFITE EFFLUX PUMP SSU1"/>
    <property type="match status" value="1"/>
</dbReference>
<dbReference type="AlphaFoldDB" id="A0A059ZVY0"/>